<dbReference type="Proteomes" id="UP000557857">
    <property type="component" value="Unassembled WGS sequence"/>
</dbReference>
<protein>
    <submittedName>
        <fullName evidence="1">AbrB family transcriptional regulator</fullName>
    </submittedName>
</protein>
<dbReference type="NCBIfam" id="NF047400">
    <property type="entry name" value="MazE_PemI_antitoxin"/>
    <property type="match status" value="1"/>
</dbReference>
<evidence type="ECO:0000313" key="1">
    <source>
        <dbReference type="EMBL" id="NMP59915.1"/>
    </source>
</evidence>
<name>A0A848N0U5_ENTMU</name>
<evidence type="ECO:0000313" key="2">
    <source>
        <dbReference type="Proteomes" id="UP000557857"/>
    </source>
</evidence>
<dbReference type="AlphaFoldDB" id="A0A848N0U5"/>
<dbReference type="EMBL" id="JABCAG010000140">
    <property type="protein sequence ID" value="NMP59915.1"/>
    <property type="molecule type" value="Genomic_DNA"/>
</dbReference>
<proteinExistence type="predicted"/>
<sequence length="76" mass="8548">MLITKSRLQGSSVVITLPSDNGKKPLDNQEYIVVYSEDGTITLVPKIDDPFSGGKEAEYYEKDEWKDVTPEGREIL</sequence>
<reference evidence="1 2" key="1">
    <citation type="submission" date="2020-04" db="EMBL/GenBank/DDBJ databases">
        <authorList>
            <person name="Abaymova A."/>
            <person name="Teymurazov M."/>
            <person name="Tazyna O."/>
            <person name="Chatushin Y."/>
            <person name="Svetoch E."/>
            <person name="Pereligyn V."/>
            <person name="Pohylenko V."/>
            <person name="Platonov M."/>
            <person name="Kartsev N."/>
            <person name="Skryabin Y."/>
            <person name="Sizova A."/>
            <person name="Solomentsev V."/>
            <person name="Kislichkina A."/>
            <person name="Bogun A."/>
        </authorList>
    </citation>
    <scope>NUCLEOTIDE SEQUENCE [LARGE SCALE GENOMIC DNA]</scope>
    <source>
        <strain evidence="2">SCPM-O-B-8398 (E28)</strain>
    </source>
</reference>
<gene>
    <name evidence="1" type="ORF">HI921_15960</name>
</gene>
<dbReference type="RefSeq" id="WP_169059328.1">
    <property type="nucleotide sequence ID" value="NZ_JABCAG010000140.1"/>
</dbReference>
<comment type="caution">
    <text evidence="1">The sequence shown here is derived from an EMBL/GenBank/DDBJ whole genome shotgun (WGS) entry which is preliminary data.</text>
</comment>
<organism evidence="1 2">
    <name type="scientific">Enterococcus mundtii</name>
    <dbReference type="NCBI Taxonomy" id="53346"/>
    <lineage>
        <taxon>Bacteria</taxon>
        <taxon>Bacillati</taxon>
        <taxon>Bacillota</taxon>
        <taxon>Bacilli</taxon>
        <taxon>Lactobacillales</taxon>
        <taxon>Enterococcaceae</taxon>
        <taxon>Enterococcus</taxon>
    </lineage>
</organism>
<accession>A0A848N0U5</accession>